<keyword evidence="3" id="KW-0862">Zinc</keyword>
<proteinExistence type="predicted"/>
<dbReference type="PANTHER" id="PTHR31251:SF169">
    <property type="entry name" value="SQUAMOSA PROMOTER-BINDING-LIKE PROTEIN 8"/>
    <property type="match status" value="1"/>
</dbReference>
<accession>A0A7I8LFX5</accession>
<dbReference type="InterPro" id="IPR036893">
    <property type="entry name" value="SBP_sf"/>
</dbReference>
<evidence type="ECO:0000313" key="7">
    <source>
        <dbReference type="Proteomes" id="UP000663760"/>
    </source>
</evidence>
<dbReference type="InterPro" id="IPR004333">
    <property type="entry name" value="SBP_dom"/>
</dbReference>
<dbReference type="Gene3D" id="4.10.1100.10">
    <property type="entry name" value="Transcription factor, SBP-box domain"/>
    <property type="match status" value="1"/>
</dbReference>
<dbReference type="Proteomes" id="UP000663760">
    <property type="component" value="Chromosome 14"/>
</dbReference>
<dbReference type="OrthoDB" id="514967at2759"/>
<feature type="domain" description="SBP-type" evidence="5">
    <location>
        <begin position="149"/>
        <end position="198"/>
    </location>
</feature>
<dbReference type="GO" id="GO:0005634">
    <property type="term" value="C:nucleus"/>
    <property type="evidence" value="ECO:0007669"/>
    <property type="project" value="InterPro"/>
</dbReference>
<dbReference type="InterPro" id="IPR044817">
    <property type="entry name" value="SBP-like"/>
</dbReference>
<dbReference type="GO" id="GO:0003677">
    <property type="term" value="F:DNA binding"/>
    <property type="evidence" value="ECO:0007669"/>
    <property type="project" value="InterPro"/>
</dbReference>
<name>A0A7I8LFX5_SPIIN</name>
<dbReference type="EMBL" id="LR746277">
    <property type="protein sequence ID" value="CAA7408208.1"/>
    <property type="molecule type" value="Genomic_DNA"/>
</dbReference>
<dbReference type="SUPFAM" id="SSF103612">
    <property type="entry name" value="SBT domain"/>
    <property type="match status" value="1"/>
</dbReference>
<keyword evidence="2 4" id="KW-0863">Zinc-finger</keyword>
<evidence type="ECO:0000256" key="2">
    <source>
        <dbReference type="ARBA" id="ARBA00022771"/>
    </source>
</evidence>
<evidence type="ECO:0000256" key="1">
    <source>
        <dbReference type="ARBA" id="ARBA00022723"/>
    </source>
</evidence>
<keyword evidence="1" id="KW-0479">Metal-binding</keyword>
<sequence>MGAYDPPPRIMSFVGLESGGRGGGDRNEKQQHLWDWEPSVHPSSEIAHYYQFPPFFESAAIPNASFYDCAASSFPPLAAASSTTGGGCPLYSVVPGDYRGGPVKHEDDWGAGGIGLNLGHRMYFPTSDALGVERLFQRSTAIYQVSTHVPQCQVEGCKADLTRAKNYHRRHKVCEFHSKSAVVIIGGMHQRFCQQCSR</sequence>
<evidence type="ECO:0000256" key="4">
    <source>
        <dbReference type="PROSITE-ProRule" id="PRU00470"/>
    </source>
</evidence>
<organism evidence="6 7">
    <name type="scientific">Spirodela intermedia</name>
    <name type="common">Intermediate duckweed</name>
    <dbReference type="NCBI Taxonomy" id="51605"/>
    <lineage>
        <taxon>Eukaryota</taxon>
        <taxon>Viridiplantae</taxon>
        <taxon>Streptophyta</taxon>
        <taxon>Embryophyta</taxon>
        <taxon>Tracheophyta</taxon>
        <taxon>Spermatophyta</taxon>
        <taxon>Magnoliopsida</taxon>
        <taxon>Liliopsida</taxon>
        <taxon>Araceae</taxon>
        <taxon>Lemnoideae</taxon>
        <taxon>Spirodela</taxon>
    </lineage>
</organism>
<evidence type="ECO:0000313" key="6">
    <source>
        <dbReference type="EMBL" id="CAA7408208.1"/>
    </source>
</evidence>
<evidence type="ECO:0000259" key="5">
    <source>
        <dbReference type="PROSITE" id="PS51141"/>
    </source>
</evidence>
<evidence type="ECO:0000256" key="3">
    <source>
        <dbReference type="ARBA" id="ARBA00022833"/>
    </source>
</evidence>
<dbReference type="AlphaFoldDB" id="A0A7I8LFX5"/>
<dbReference type="GO" id="GO:0008270">
    <property type="term" value="F:zinc ion binding"/>
    <property type="evidence" value="ECO:0007669"/>
    <property type="project" value="UniProtKB-KW"/>
</dbReference>
<protein>
    <recommendedName>
        <fullName evidence="5">SBP-type domain-containing protein</fullName>
    </recommendedName>
</protein>
<reference evidence="6" key="1">
    <citation type="submission" date="2020-02" db="EMBL/GenBank/DDBJ databases">
        <authorList>
            <person name="Scholz U."/>
            <person name="Mascher M."/>
            <person name="Fiebig A."/>
        </authorList>
    </citation>
    <scope>NUCLEOTIDE SEQUENCE</scope>
</reference>
<dbReference type="PROSITE" id="PS51141">
    <property type="entry name" value="ZF_SBP"/>
    <property type="match status" value="1"/>
</dbReference>
<keyword evidence="7" id="KW-1185">Reference proteome</keyword>
<gene>
    <name evidence="6" type="ORF">SI8410_14018886</name>
</gene>
<dbReference type="PANTHER" id="PTHR31251">
    <property type="entry name" value="SQUAMOSA PROMOTER-BINDING-LIKE PROTEIN 4"/>
    <property type="match status" value="1"/>
</dbReference>
<dbReference type="Pfam" id="PF03110">
    <property type="entry name" value="SBP"/>
    <property type="match status" value="1"/>
</dbReference>